<dbReference type="PANTHER" id="PTHR30055:SF153">
    <property type="entry name" value="HTH-TYPE TRANSCRIPTIONAL REPRESSOR RV3405C"/>
    <property type="match status" value="1"/>
</dbReference>
<evidence type="ECO:0000256" key="2">
    <source>
        <dbReference type="PROSITE-ProRule" id="PRU00335"/>
    </source>
</evidence>
<organism evidence="4 5">
    <name type="scientific">Saccharopolyspora gloriosae</name>
    <dbReference type="NCBI Taxonomy" id="455344"/>
    <lineage>
        <taxon>Bacteria</taxon>
        <taxon>Bacillati</taxon>
        <taxon>Actinomycetota</taxon>
        <taxon>Actinomycetes</taxon>
        <taxon>Pseudonocardiales</taxon>
        <taxon>Pseudonocardiaceae</taxon>
        <taxon>Saccharopolyspora</taxon>
    </lineage>
</organism>
<dbReference type="SUPFAM" id="SSF46689">
    <property type="entry name" value="Homeodomain-like"/>
    <property type="match status" value="1"/>
</dbReference>
<keyword evidence="1 2" id="KW-0238">DNA-binding</keyword>
<evidence type="ECO:0000256" key="1">
    <source>
        <dbReference type="ARBA" id="ARBA00023125"/>
    </source>
</evidence>
<reference evidence="4 5" key="1">
    <citation type="submission" date="2020-08" db="EMBL/GenBank/DDBJ databases">
        <title>Sequencing the genomes of 1000 actinobacteria strains.</title>
        <authorList>
            <person name="Klenk H.-P."/>
        </authorList>
    </citation>
    <scope>NUCLEOTIDE SEQUENCE [LARGE SCALE GENOMIC DNA]</scope>
    <source>
        <strain evidence="4 5">DSM 45582</strain>
    </source>
</reference>
<name>A0A840NHZ8_9PSEU</name>
<feature type="DNA-binding region" description="H-T-H motif" evidence="2">
    <location>
        <begin position="27"/>
        <end position="46"/>
    </location>
</feature>
<dbReference type="InterPro" id="IPR050109">
    <property type="entry name" value="HTH-type_TetR-like_transc_reg"/>
</dbReference>
<dbReference type="InterPro" id="IPR009057">
    <property type="entry name" value="Homeodomain-like_sf"/>
</dbReference>
<protein>
    <submittedName>
        <fullName evidence="4">AcrR family transcriptional regulator</fullName>
    </submittedName>
</protein>
<dbReference type="AlphaFoldDB" id="A0A840NHZ8"/>
<dbReference type="InterPro" id="IPR036271">
    <property type="entry name" value="Tet_transcr_reg_TetR-rel_C_sf"/>
</dbReference>
<dbReference type="PROSITE" id="PS50977">
    <property type="entry name" value="HTH_TETR_2"/>
    <property type="match status" value="1"/>
</dbReference>
<dbReference type="RefSeq" id="WP_184479525.1">
    <property type="nucleotide sequence ID" value="NZ_JACHIV010000001.1"/>
</dbReference>
<evidence type="ECO:0000313" key="4">
    <source>
        <dbReference type="EMBL" id="MBB5069908.1"/>
    </source>
</evidence>
<proteinExistence type="predicted"/>
<evidence type="ECO:0000313" key="5">
    <source>
        <dbReference type="Proteomes" id="UP000580474"/>
    </source>
</evidence>
<dbReference type="PANTHER" id="PTHR30055">
    <property type="entry name" value="HTH-TYPE TRANSCRIPTIONAL REGULATOR RUTR"/>
    <property type="match status" value="1"/>
</dbReference>
<dbReference type="GO" id="GO:0003700">
    <property type="term" value="F:DNA-binding transcription factor activity"/>
    <property type="evidence" value="ECO:0007669"/>
    <property type="project" value="TreeGrafter"/>
</dbReference>
<dbReference type="SUPFAM" id="SSF48498">
    <property type="entry name" value="Tetracyclin repressor-like, C-terminal domain"/>
    <property type="match status" value="1"/>
</dbReference>
<dbReference type="Gene3D" id="1.10.357.10">
    <property type="entry name" value="Tetracycline Repressor, domain 2"/>
    <property type="match status" value="1"/>
</dbReference>
<dbReference type="EMBL" id="JACHIV010000001">
    <property type="protein sequence ID" value="MBB5069908.1"/>
    <property type="molecule type" value="Genomic_DNA"/>
</dbReference>
<gene>
    <name evidence="4" type="ORF">BJ969_002996</name>
</gene>
<dbReference type="Pfam" id="PF00440">
    <property type="entry name" value="TetR_N"/>
    <property type="match status" value="1"/>
</dbReference>
<dbReference type="Proteomes" id="UP000580474">
    <property type="component" value="Unassembled WGS sequence"/>
</dbReference>
<sequence>MTSSRNDDAILDAAKQCVLAVGMRRTTLAEIARRAGVSRPTVYRRWPDVRTLSADLLTRELVALLPADTGDGSRRHGIDGIVRTVSAARQHPLFVKILETDPELLSTYVFDRLGASQQRILEVLTTAIRSGQADRTIRSGDPDELAAMVLLLVQSAVLSARIVSDALPPDRLDAQLRTVLDTYLRPEE</sequence>
<dbReference type="InterPro" id="IPR001647">
    <property type="entry name" value="HTH_TetR"/>
</dbReference>
<dbReference type="GO" id="GO:0000976">
    <property type="term" value="F:transcription cis-regulatory region binding"/>
    <property type="evidence" value="ECO:0007669"/>
    <property type="project" value="TreeGrafter"/>
</dbReference>
<evidence type="ECO:0000259" key="3">
    <source>
        <dbReference type="PROSITE" id="PS50977"/>
    </source>
</evidence>
<accession>A0A840NHZ8</accession>
<feature type="domain" description="HTH tetR-type" evidence="3">
    <location>
        <begin position="4"/>
        <end position="64"/>
    </location>
</feature>
<keyword evidence="5" id="KW-1185">Reference proteome</keyword>
<dbReference type="Gene3D" id="1.10.10.60">
    <property type="entry name" value="Homeodomain-like"/>
    <property type="match status" value="1"/>
</dbReference>
<comment type="caution">
    <text evidence="4">The sequence shown here is derived from an EMBL/GenBank/DDBJ whole genome shotgun (WGS) entry which is preliminary data.</text>
</comment>